<name>G3IHG9_CRIGR</name>
<gene>
    <name evidence="1" type="ORF">I79_023259</name>
</gene>
<dbReference type="Proteomes" id="UP000001075">
    <property type="component" value="Unassembled WGS sequence"/>
</dbReference>
<evidence type="ECO:0000313" key="2">
    <source>
        <dbReference type="Proteomes" id="UP000001075"/>
    </source>
</evidence>
<reference evidence="2" key="1">
    <citation type="journal article" date="2011" name="Nat. Biotechnol.">
        <title>The genomic sequence of the Chinese hamster ovary (CHO)-K1 cell line.</title>
        <authorList>
            <person name="Xu X."/>
            <person name="Nagarajan H."/>
            <person name="Lewis N.E."/>
            <person name="Pan S."/>
            <person name="Cai Z."/>
            <person name="Liu X."/>
            <person name="Chen W."/>
            <person name="Xie M."/>
            <person name="Wang W."/>
            <person name="Hammond S."/>
            <person name="Andersen M.R."/>
            <person name="Neff N."/>
            <person name="Passarelli B."/>
            <person name="Koh W."/>
            <person name="Fan H.C."/>
            <person name="Wang J."/>
            <person name="Gui Y."/>
            <person name="Lee K.H."/>
            <person name="Betenbaugh M.J."/>
            <person name="Quake S.R."/>
            <person name="Famili I."/>
            <person name="Palsson B.O."/>
            <person name="Wang J."/>
        </authorList>
    </citation>
    <scope>NUCLEOTIDE SEQUENCE [LARGE SCALE GENOMIC DNA]</scope>
    <source>
        <strain evidence="2">CHO K1 cell line</strain>
    </source>
</reference>
<evidence type="ECO:0000313" key="1">
    <source>
        <dbReference type="EMBL" id="EGW13405.1"/>
    </source>
</evidence>
<protein>
    <submittedName>
        <fullName evidence="1">Uncharacterized protein</fullName>
    </submittedName>
</protein>
<accession>G3IHG9</accession>
<proteinExistence type="predicted"/>
<dbReference type="AlphaFoldDB" id="G3IHG9"/>
<dbReference type="EMBL" id="JH002778">
    <property type="protein sequence ID" value="EGW13405.1"/>
    <property type="molecule type" value="Genomic_DNA"/>
</dbReference>
<dbReference type="InParanoid" id="G3IHG9"/>
<sequence length="59" mass="6885">MCELHTYRSKKTKEEATVVTQVKYNDDLEQHYCNGASTVKQLYSEYILRVKPIDCTQLA</sequence>
<organism evidence="1 2">
    <name type="scientific">Cricetulus griseus</name>
    <name type="common">Chinese hamster</name>
    <name type="synonym">Cricetulus barabensis griseus</name>
    <dbReference type="NCBI Taxonomy" id="10029"/>
    <lineage>
        <taxon>Eukaryota</taxon>
        <taxon>Metazoa</taxon>
        <taxon>Chordata</taxon>
        <taxon>Craniata</taxon>
        <taxon>Vertebrata</taxon>
        <taxon>Euteleostomi</taxon>
        <taxon>Mammalia</taxon>
        <taxon>Eutheria</taxon>
        <taxon>Euarchontoglires</taxon>
        <taxon>Glires</taxon>
        <taxon>Rodentia</taxon>
        <taxon>Myomorpha</taxon>
        <taxon>Muroidea</taxon>
        <taxon>Cricetidae</taxon>
        <taxon>Cricetinae</taxon>
        <taxon>Cricetulus</taxon>
    </lineage>
</organism>